<comment type="caution">
    <text evidence="2">The sequence shown here is derived from an EMBL/GenBank/DDBJ whole genome shotgun (WGS) entry which is preliminary data.</text>
</comment>
<evidence type="ECO:0000313" key="2">
    <source>
        <dbReference type="EMBL" id="MDT0270601.1"/>
    </source>
</evidence>
<dbReference type="RefSeq" id="WP_311670666.1">
    <property type="nucleotide sequence ID" value="NZ_JAVREO010000029.1"/>
</dbReference>
<evidence type="ECO:0000256" key="1">
    <source>
        <dbReference type="SAM" id="MobiDB-lite"/>
    </source>
</evidence>
<sequence>MSELLPPDLPRLRVLETALRLALAEVQQAIQAAEEQEAARARWWISWQRRRPGVRPSGVLHRADCWWRGKADLSDERVRALLDEHGERIEMCPACQPRPPAPESPPPVSPG</sequence>
<proteinExistence type="predicted"/>
<protein>
    <submittedName>
        <fullName evidence="2">DUF6233 domain-containing protein</fullName>
    </submittedName>
</protein>
<dbReference type="EMBL" id="JAVREO010000029">
    <property type="protein sequence ID" value="MDT0270601.1"/>
    <property type="molecule type" value="Genomic_DNA"/>
</dbReference>
<reference evidence="3" key="1">
    <citation type="submission" date="2023-07" db="EMBL/GenBank/DDBJ databases">
        <title>30 novel species of actinomycetes from the DSMZ collection.</title>
        <authorList>
            <person name="Nouioui I."/>
        </authorList>
    </citation>
    <scope>NUCLEOTIDE SEQUENCE [LARGE SCALE GENOMIC DNA]</scope>
    <source>
        <strain evidence="3">DSM 44915</strain>
    </source>
</reference>
<dbReference type="Proteomes" id="UP001183410">
    <property type="component" value="Unassembled WGS sequence"/>
</dbReference>
<gene>
    <name evidence="2" type="ORF">RM844_30445</name>
</gene>
<evidence type="ECO:0000313" key="3">
    <source>
        <dbReference type="Proteomes" id="UP001183410"/>
    </source>
</evidence>
<keyword evidence="3" id="KW-1185">Reference proteome</keyword>
<feature type="region of interest" description="Disordered" evidence="1">
    <location>
        <begin position="92"/>
        <end position="111"/>
    </location>
</feature>
<accession>A0ABU2K025</accession>
<name>A0ABU2K025_9ACTN</name>
<organism evidence="2 3">
    <name type="scientific">Streptomyces chisholmiae</name>
    <dbReference type="NCBI Taxonomy" id="3075540"/>
    <lineage>
        <taxon>Bacteria</taxon>
        <taxon>Bacillati</taxon>
        <taxon>Actinomycetota</taxon>
        <taxon>Actinomycetes</taxon>
        <taxon>Kitasatosporales</taxon>
        <taxon>Streptomycetaceae</taxon>
        <taxon>Streptomyces</taxon>
    </lineage>
</organism>
<feature type="compositionally biased region" description="Pro residues" evidence="1">
    <location>
        <begin position="96"/>
        <end position="111"/>
    </location>
</feature>